<protein>
    <recommendedName>
        <fullName evidence="1">DUF4216 domain-containing protein</fullName>
    </recommendedName>
</protein>
<name>A0AAF0WQJ9_DAUCS</name>
<sequence>MFEKTISFQAQHNNKQLQYLLGVPASYVISYKRCWVNGYSFKLGKSSSGILVKGSCYGGSGSNYYGSLLEILKITYGGGNQVFLMKCHWYDHVRGVKKDKNGVLLIDLNSKLKGYDVYILASQATQVYYTPSVKNPNSNIHTIITCRPQVLSGRAIDANMEPLQEDVSITTPIEFSSRSLFVDFSIYEIED</sequence>
<dbReference type="EMBL" id="CP093345">
    <property type="protein sequence ID" value="WOG92633.1"/>
    <property type="molecule type" value="Genomic_DNA"/>
</dbReference>
<dbReference type="AlphaFoldDB" id="A0AAF0WQJ9"/>
<dbReference type="PANTHER" id="PTHR48258:SF6">
    <property type="entry name" value="LEUCINE-RICH REPEAT DOMAIN, L DOMAIN-CONTAINING PROTEIN"/>
    <property type="match status" value="1"/>
</dbReference>
<dbReference type="Proteomes" id="UP000077755">
    <property type="component" value="Chromosome 3"/>
</dbReference>
<feature type="domain" description="DUF4216" evidence="1">
    <location>
        <begin position="73"/>
        <end position="136"/>
    </location>
</feature>
<reference evidence="2" key="1">
    <citation type="journal article" date="2016" name="Nat. Genet.">
        <title>A high-quality carrot genome assembly provides new insights into carotenoid accumulation and asterid genome evolution.</title>
        <authorList>
            <person name="Iorizzo M."/>
            <person name="Ellison S."/>
            <person name="Senalik D."/>
            <person name="Zeng P."/>
            <person name="Satapoomin P."/>
            <person name="Huang J."/>
            <person name="Bowman M."/>
            <person name="Iovene M."/>
            <person name="Sanseverino W."/>
            <person name="Cavagnaro P."/>
            <person name="Yildiz M."/>
            <person name="Macko-Podgorni A."/>
            <person name="Moranska E."/>
            <person name="Grzebelus E."/>
            <person name="Grzebelus D."/>
            <person name="Ashrafi H."/>
            <person name="Zheng Z."/>
            <person name="Cheng S."/>
            <person name="Spooner D."/>
            <person name="Van Deynze A."/>
            <person name="Simon P."/>
        </authorList>
    </citation>
    <scope>NUCLEOTIDE SEQUENCE</scope>
    <source>
        <tissue evidence="2">Leaf</tissue>
    </source>
</reference>
<dbReference type="InterPro" id="IPR025312">
    <property type="entry name" value="DUF4216"/>
</dbReference>
<proteinExistence type="predicted"/>
<keyword evidence="3" id="KW-1185">Reference proteome</keyword>
<dbReference type="PANTHER" id="PTHR48258">
    <property type="entry name" value="DUF4218 DOMAIN-CONTAINING PROTEIN-RELATED"/>
    <property type="match status" value="1"/>
</dbReference>
<reference evidence="2" key="2">
    <citation type="submission" date="2022-03" db="EMBL/GenBank/DDBJ databases">
        <title>Draft title - Genomic analysis of global carrot germplasm unveils the trajectory of domestication and the origin of high carotenoid orange carrot.</title>
        <authorList>
            <person name="Iorizzo M."/>
            <person name="Ellison S."/>
            <person name="Senalik D."/>
            <person name="Macko-Podgorni A."/>
            <person name="Grzebelus D."/>
            <person name="Bostan H."/>
            <person name="Rolling W."/>
            <person name="Curaba J."/>
            <person name="Simon P."/>
        </authorList>
    </citation>
    <scope>NUCLEOTIDE SEQUENCE</scope>
    <source>
        <tissue evidence="2">Leaf</tissue>
    </source>
</reference>
<evidence type="ECO:0000313" key="2">
    <source>
        <dbReference type="EMBL" id="WOG92633.1"/>
    </source>
</evidence>
<accession>A0AAF0WQJ9</accession>
<gene>
    <name evidence="2" type="ORF">DCAR_0311907</name>
</gene>
<dbReference type="Pfam" id="PF13952">
    <property type="entry name" value="DUF4216"/>
    <property type="match status" value="1"/>
</dbReference>
<evidence type="ECO:0000259" key="1">
    <source>
        <dbReference type="Pfam" id="PF13952"/>
    </source>
</evidence>
<evidence type="ECO:0000313" key="3">
    <source>
        <dbReference type="Proteomes" id="UP000077755"/>
    </source>
</evidence>
<organism evidence="2 3">
    <name type="scientific">Daucus carota subsp. sativus</name>
    <name type="common">Carrot</name>
    <dbReference type="NCBI Taxonomy" id="79200"/>
    <lineage>
        <taxon>Eukaryota</taxon>
        <taxon>Viridiplantae</taxon>
        <taxon>Streptophyta</taxon>
        <taxon>Embryophyta</taxon>
        <taxon>Tracheophyta</taxon>
        <taxon>Spermatophyta</taxon>
        <taxon>Magnoliopsida</taxon>
        <taxon>eudicotyledons</taxon>
        <taxon>Gunneridae</taxon>
        <taxon>Pentapetalae</taxon>
        <taxon>asterids</taxon>
        <taxon>campanulids</taxon>
        <taxon>Apiales</taxon>
        <taxon>Apiaceae</taxon>
        <taxon>Apioideae</taxon>
        <taxon>Scandiceae</taxon>
        <taxon>Daucinae</taxon>
        <taxon>Daucus</taxon>
        <taxon>Daucus sect. Daucus</taxon>
    </lineage>
</organism>